<dbReference type="Gene3D" id="3.30.40.10">
    <property type="entry name" value="Zinc/RING finger domain, C3HC4 (zinc finger)"/>
    <property type="match status" value="1"/>
</dbReference>
<evidence type="ECO:0000259" key="6">
    <source>
        <dbReference type="PROSITE" id="PS51081"/>
    </source>
</evidence>
<protein>
    <recommendedName>
        <fullName evidence="6">SIAH-type domain-containing protein</fullName>
    </recommendedName>
</protein>
<dbReference type="Proteomes" id="UP001152888">
    <property type="component" value="Unassembled WGS sequence"/>
</dbReference>
<dbReference type="InterPro" id="IPR013083">
    <property type="entry name" value="Znf_RING/FYVE/PHD"/>
</dbReference>
<feature type="compositionally biased region" description="Polar residues" evidence="5">
    <location>
        <begin position="1"/>
        <end position="25"/>
    </location>
</feature>
<name>A0A9P0PGB0_ACAOB</name>
<sequence>MTSVDSPTSPKYPQTSSMVTSQTRQNEIEKRKALILRDGRGDILFSKLQCKHCGKCLSVKPVSESNGQYICGRCCPKAIQCSLYDAIADHLSFPCIFAGCTSMLNWGEVKEHEDNCFFRSISCPLPNCTDSYRIDSYKDHIEQVHTLHKKSYSGDKLNPFDLVSAPHVNTLCILSERLFIIVFVKIHVSEEADRCILQFRPILMGGDALDFFDLYCKVSINLSPNTTLIKTIYLYNILHYDKERHCLKYVYSNITCGCEILEHVKMDNSPMTNNLEFITKNQPFSYTVKIHKKKYLECFECHNGFSNAEEIILAVRGFMLCKNCTRFPIITDFCRLYELDCLNQPGGI</sequence>
<dbReference type="AlphaFoldDB" id="A0A9P0PGB0"/>
<dbReference type="SUPFAM" id="SSF49599">
    <property type="entry name" value="TRAF domain-like"/>
    <property type="match status" value="1"/>
</dbReference>
<dbReference type="GO" id="GO:0061630">
    <property type="term" value="F:ubiquitin protein ligase activity"/>
    <property type="evidence" value="ECO:0007669"/>
    <property type="project" value="TreeGrafter"/>
</dbReference>
<feature type="domain" description="SIAH-type" evidence="6">
    <location>
        <begin position="90"/>
        <end position="146"/>
    </location>
</feature>
<proteinExistence type="predicted"/>
<dbReference type="GO" id="GO:0031624">
    <property type="term" value="F:ubiquitin conjugating enzyme binding"/>
    <property type="evidence" value="ECO:0007669"/>
    <property type="project" value="TreeGrafter"/>
</dbReference>
<evidence type="ECO:0000256" key="5">
    <source>
        <dbReference type="SAM" id="MobiDB-lite"/>
    </source>
</evidence>
<reference evidence="7" key="1">
    <citation type="submission" date="2022-03" db="EMBL/GenBank/DDBJ databases">
        <authorList>
            <person name="Sayadi A."/>
        </authorList>
    </citation>
    <scope>NUCLEOTIDE SEQUENCE</scope>
</reference>
<keyword evidence="1" id="KW-0479">Metal-binding</keyword>
<keyword evidence="8" id="KW-1185">Reference proteome</keyword>
<dbReference type="InterPro" id="IPR004162">
    <property type="entry name" value="SINA-like_animal"/>
</dbReference>
<dbReference type="OrthoDB" id="6677380at2759"/>
<dbReference type="PROSITE" id="PS51081">
    <property type="entry name" value="ZF_SIAH"/>
    <property type="match status" value="1"/>
</dbReference>
<dbReference type="PANTHER" id="PTHR45877:SF2">
    <property type="entry name" value="E3 UBIQUITIN-PROTEIN LIGASE SINA-RELATED"/>
    <property type="match status" value="1"/>
</dbReference>
<keyword evidence="3" id="KW-0862">Zinc</keyword>
<evidence type="ECO:0000256" key="2">
    <source>
        <dbReference type="ARBA" id="ARBA00022771"/>
    </source>
</evidence>
<dbReference type="EMBL" id="CAKOFQ010006921">
    <property type="protein sequence ID" value="CAH1982388.1"/>
    <property type="molecule type" value="Genomic_DNA"/>
</dbReference>
<evidence type="ECO:0000256" key="1">
    <source>
        <dbReference type="ARBA" id="ARBA00022723"/>
    </source>
</evidence>
<keyword evidence="2 4" id="KW-0863">Zinc-finger</keyword>
<dbReference type="GO" id="GO:0005737">
    <property type="term" value="C:cytoplasm"/>
    <property type="evidence" value="ECO:0007669"/>
    <property type="project" value="TreeGrafter"/>
</dbReference>
<dbReference type="Pfam" id="PF21361">
    <property type="entry name" value="Sina_ZnF"/>
    <property type="match status" value="1"/>
</dbReference>
<feature type="region of interest" description="Disordered" evidence="5">
    <location>
        <begin position="1"/>
        <end position="26"/>
    </location>
</feature>
<gene>
    <name evidence="7" type="ORF">ACAOBT_LOCUS14984</name>
</gene>
<evidence type="ECO:0000313" key="7">
    <source>
        <dbReference type="EMBL" id="CAH1982388.1"/>
    </source>
</evidence>
<organism evidence="7 8">
    <name type="scientific">Acanthoscelides obtectus</name>
    <name type="common">Bean weevil</name>
    <name type="synonym">Bruchus obtectus</name>
    <dbReference type="NCBI Taxonomy" id="200917"/>
    <lineage>
        <taxon>Eukaryota</taxon>
        <taxon>Metazoa</taxon>
        <taxon>Ecdysozoa</taxon>
        <taxon>Arthropoda</taxon>
        <taxon>Hexapoda</taxon>
        <taxon>Insecta</taxon>
        <taxon>Pterygota</taxon>
        <taxon>Neoptera</taxon>
        <taxon>Endopterygota</taxon>
        <taxon>Coleoptera</taxon>
        <taxon>Polyphaga</taxon>
        <taxon>Cucujiformia</taxon>
        <taxon>Chrysomeloidea</taxon>
        <taxon>Chrysomelidae</taxon>
        <taxon>Bruchinae</taxon>
        <taxon>Bruchini</taxon>
        <taxon>Acanthoscelides</taxon>
    </lineage>
</organism>
<evidence type="ECO:0000256" key="3">
    <source>
        <dbReference type="ARBA" id="ARBA00022833"/>
    </source>
</evidence>
<evidence type="ECO:0000313" key="8">
    <source>
        <dbReference type="Proteomes" id="UP001152888"/>
    </source>
</evidence>
<comment type="caution">
    <text evidence="7">The sequence shown here is derived from an EMBL/GenBank/DDBJ whole genome shotgun (WGS) entry which is preliminary data.</text>
</comment>
<dbReference type="GO" id="GO:0008270">
    <property type="term" value="F:zinc ion binding"/>
    <property type="evidence" value="ECO:0007669"/>
    <property type="project" value="UniProtKB-KW"/>
</dbReference>
<dbReference type="GO" id="GO:0043161">
    <property type="term" value="P:proteasome-mediated ubiquitin-dependent protein catabolic process"/>
    <property type="evidence" value="ECO:0007669"/>
    <property type="project" value="TreeGrafter"/>
</dbReference>
<accession>A0A9P0PGB0</accession>
<dbReference type="PANTHER" id="PTHR45877">
    <property type="entry name" value="E3 UBIQUITIN-PROTEIN LIGASE SIAH2"/>
    <property type="match status" value="1"/>
</dbReference>
<dbReference type="InterPro" id="IPR013010">
    <property type="entry name" value="Znf_SIAH"/>
</dbReference>
<evidence type="ECO:0000256" key="4">
    <source>
        <dbReference type="PROSITE-ProRule" id="PRU00455"/>
    </source>
</evidence>